<reference evidence="1" key="1">
    <citation type="submission" date="2020-01" db="EMBL/GenBank/DDBJ databases">
        <authorList>
            <consortium name="DOE Joint Genome Institute"/>
            <person name="Haridas S."/>
            <person name="Albert R."/>
            <person name="Binder M."/>
            <person name="Bloem J."/>
            <person name="Labutti K."/>
            <person name="Salamov A."/>
            <person name="Andreopoulos B."/>
            <person name="Baker S.E."/>
            <person name="Barry K."/>
            <person name="Bills G."/>
            <person name="Bluhm B.H."/>
            <person name="Cannon C."/>
            <person name="Castanera R."/>
            <person name="Culley D.E."/>
            <person name="Daum C."/>
            <person name="Ezra D."/>
            <person name="Gonzalez J.B."/>
            <person name="Henrissat B."/>
            <person name="Kuo A."/>
            <person name="Liang C."/>
            <person name="Lipzen A."/>
            <person name="Lutzoni F."/>
            <person name="Magnuson J."/>
            <person name="Mondo S."/>
            <person name="Nolan M."/>
            <person name="Ohm R."/>
            <person name="Pangilinan J."/>
            <person name="Park H.-J."/>
            <person name="Ramirez L."/>
            <person name="Alfaro M."/>
            <person name="Sun H."/>
            <person name="Tritt A."/>
            <person name="Yoshinaga Y."/>
            <person name="Zwiers L.-H."/>
            <person name="Turgeon B.G."/>
            <person name="Goodwin S.B."/>
            <person name="Spatafora J.W."/>
            <person name="Crous P.W."/>
            <person name="Grigoriev I.V."/>
        </authorList>
    </citation>
    <scope>NUCLEOTIDE SEQUENCE</scope>
    <source>
        <strain evidence="1">CBS 394.84</strain>
    </source>
</reference>
<dbReference type="AlphaFoldDB" id="A0A9P4GNW8"/>
<dbReference type="OrthoDB" id="6359816at2759"/>
<dbReference type="GeneID" id="63845750"/>
<accession>A0A9P4GNW8</accession>
<dbReference type="InterPro" id="IPR011333">
    <property type="entry name" value="SKP1/BTB/POZ_sf"/>
</dbReference>
<dbReference type="Proteomes" id="UP000800039">
    <property type="component" value="Unassembled WGS sequence"/>
</dbReference>
<evidence type="ECO:0008006" key="3">
    <source>
        <dbReference type="Google" id="ProtNLM"/>
    </source>
</evidence>
<dbReference type="RefSeq" id="XP_040791200.1">
    <property type="nucleotide sequence ID" value="XM_040928497.1"/>
</dbReference>
<comment type="caution">
    <text evidence="1">The sequence shown here is derived from an EMBL/GenBank/DDBJ whole genome shotgun (WGS) entry which is preliminary data.</text>
</comment>
<organism evidence="1 2">
    <name type="scientific">Cucurbitaria berberidis CBS 394.84</name>
    <dbReference type="NCBI Taxonomy" id="1168544"/>
    <lineage>
        <taxon>Eukaryota</taxon>
        <taxon>Fungi</taxon>
        <taxon>Dikarya</taxon>
        <taxon>Ascomycota</taxon>
        <taxon>Pezizomycotina</taxon>
        <taxon>Dothideomycetes</taxon>
        <taxon>Pleosporomycetidae</taxon>
        <taxon>Pleosporales</taxon>
        <taxon>Pleosporineae</taxon>
        <taxon>Cucurbitariaceae</taxon>
        <taxon>Cucurbitaria</taxon>
    </lineage>
</organism>
<proteinExistence type="predicted"/>
<protein>
    <recommendedName>
        <fullName evidence="3">BTB domain-containing protein</fullName>
    </recommendedName>
</protein>
<dbReference type="Gene3D" id="3.30.710.10">
    <property type="entry name" value="Potassium Channel Kv1.1, Chain A"/>
    <property type="match status" value="1"/>
</dbReference>
<gene>
    <name evidence="1" type="ORF">K460DRAFT_281536</name>
</gene>
<sequence length="291" mass="33141">MHDQHIPSGPLTPSELNLQDLSLLDVPKRTSYPAFPSRPVVQRNRASVYVVQSVVFDEYFSEILPNEVIIAFDRGKQVMKVDKYLLCNESRFFAKMLDGPFIHAHTRYIRLRDDFPYAIVAAVQFIETGIYIFDPNMRTKHPHITLLDLHIHAYLVGSKYDMPRLCDHAIAEYINVAQMILSLGVTSDTTCPSGPNECSPSAVTDRFLDSLVLLWKNTPNRYDPMREAVLELIKPALNMLLKLRFFVTLMMELVPFGDDIMHSLAEDGLDVKAFPLPAGVGRMWVVRFGEL</sequence>
<keyword evidence="2" id="KW-1185">Reference proteome</keyword>
<evidence type="ECO:0000313" key="2">
    <source>
        <dbReference type="Proteomes" id="UP000800039"/>
    </source>
</evidence>
<dbReference type="EMBL" id="ML976615">
    <property type="protein sequence ID" value="KAF1848637.1"/>
    <property type="molecule type" value="Genomic_DNA"/>
</dbReference>
<dbReference type="SUPFAM" id="SSF54695">
    <property type="entry name" value="POZ domain"/>
    <property type="match status" value="1"/>
</dbReference>
<name>A0A9P4GNW8_9PLEO</name>
<evidence type="ECO:0000313" key="1">
    <source>
        <dbReference type="EMBL" id="KAF1848637.1"/>
    </source>
</evidence>